<dbReference type="Gene3D" id="3.40.50.300">
    <property type="entry name" value="P-loop containing nucleotide triphosphate hydrolases"/>
    <property type="match status" value="1"/>
</dbReference>
<proteinExistence type="predicted"/>
<dbReference type="InterPro" id="IPR027417">
    <property type="entry name" value="P-loop_NTPase"/>
</dbReference>
<name>A0A8S5QJF5_9CAUD</name>
<dbReference type="Pfam" id="PF00154">
    <property type="entry name" value="RecA_N"/>
    <property type="match status" value="1"/>
</dbReference>
<dbReference type="InterPro" id="IPR049428">
    <property type="entry name" value="RecA-like_N"/>
</dbReference>
<feature type="domain" description="RecA-like N-terminal" evidence="1">
    <location>
        <begin position="4"/>
        <end position="65"/>
    </location>
</feature>
<reference evidence="2" key="1">
    <citation type="journal article" date="2021" name="Proc. Natl. Acad. Sci. U.S.A.">
        <title>A Catalog of Tens of Thousands of Viruses from Human Metagenomes Reveals Hidden Associations with Chronic Diseases.</title>
        <authorList>
            <person name="Tisza M.J."/>
            <person name="Buck C.B."/>
        </authorList>
    </citation>
    <scope>NUCLEOTIDE SEQUENCE</scope>
    <source>
        <strain evidence="2">CtiOl67</strain>
    </source>
</reference>
<dbReference type="EMBL" id="BK015666">
    <property type="protein sequence ID" value="DAE18929.1"/>
    <property type="molecule type" value="Genomic_DNA"/>
</dbReference>
<evidence type="ECO:0000259" key="1">
    <source>
        <dbReference type="Pfam" id="PF00154"/>
    </source>
</evidence>
<protein>
    <submittedName>
        <fullName evidence="2">Protein RecA</fullName>
    </submittedName>
</protein>
<accession>A0A8S5QJF5</accession>
<evidence type="ECO:0000313" key="2">
    <source>
        <dbReference type="EMBL" id="DAE18929.1"/>
    </source>
</evidence>
<sequence>MENNLAEALKKFKKKYGESVVKVGVDALEVDGVLSLGSPSFDFCLYGGVPEGRIIELSGAEGGGKA</sequence>
<organism evidence="2">
    <name type="scientific">Siphoviridae sp. ctiOl67</name>
    <dbReference type="NCBI Taxonomy" id="2825622"/>
    <lineage>
        <taxon>Viruses</taxon>
        <taxon>Duplodnaviria</taxon>
        <taxon>Heunggongvirae</taxon>
        <taxon>Uroviricota</taxon>
        <taxon>Caudoviricetes</taxon>
    </lineage>
</organism>